<evidence type="ECO:0000256" key="5">
    <source>
        <dbReference type="ARBA" id="ARBA00023136"/>
    </source>
</evidence>
<feature type="region of interest" description="Disordered" evidence="7">
    <location>
        <begin position="1"/>
        <end position="30"/>
    </location>
</feature>
<keyword evidence="2 9" id="KW-0132">Cell division</keyword>
<keyword evidence="4 8" id="KW-1133">Transmembrane helix</keyword>
<keyword evidence="5 8" id="KW-0472">Membrane</keyword>
<name>A0ABV6C174_9ACTN</name>
<evidence type="ECO:0000256" key="1">
    <source>
        <dbReference type="ARBA" id="ARBA00022475"/>
    </source>
</evidence>
<dbReference type="GO" id="GO:0051301">
    <property type="term" value="P:cell division"/>
    <property type="evidence" value="ECO:0007669"/>
    <property type="project" value="UniProtKB-KW"/>
</dbReference>
<evidence type="ECO:0000313" key="10">
    <source>
        <dbReference type="Proteomes" id="UP001589788"/>
    </source>
</evidence>
<evidence type="ECO:0000256" key="3">
    <source>
        <dbReference type="ARBA" id="ARBA00022692"/>
    </source>
</evidence>
<reference evidence="9 10" key="1">
    <citation type="submission" date="2024-09" db="EMBL/GenBank/DDBJ databases">
        <authorList>
            <person name="Sun Q."/>
            <person name="Mori K."/>
        </authorList>
    </citation>
    <scope>NUCLEOTIDE SEQUENCE [LARGE SCALE GENOMIC DNA]</scope>
    <source>
        <strain evidence="9 10">JCM 15389</strain>
    </source>
</reference>
<feature type="transmembrane region" description="Helical" evidence="8">
    <location>
        <begin position="66"/>
        <end position="84"/>
    </location>
</feature>
<protein>
    <submittedName>
        <fullName evidence="9">Cell division protein CrgA</fullName>
    </submittedName>
</protein>
<feature type="transmembrane region" description="Helical" evidence="8">
    <location>
        <begin position="36"/>
        <end position="54"/>
    </location>
</feature>
<evidence type="ECO:0000256" key="7">
    <source>
        <dbReference type="SAM" id="MobiDB-lite"/>
    </source>
</evidence>
<evidence type="ECO:0000256" key="4">
    <source>
        <dbReference type="ARBA" id="ARBA00022989"/>
    </source>
</evidence>
<dbReference type="EMBL" id="JBHLYQ010000031">
    <property type="protein sequence ID" value="MFC0081441.1"/>
    <property type="molecule type" value="Genomic_DNA"/>
</dbReference>
<dbReference type="Pfam" id="PF06781">
    <property type="entry name" value="CrgA"/>
    <property type="match status" value="1"/>
</dbReference>
<gene>
    <name evidence="9" type="ORF">ACFFRE_04650</name>
</gene>
<evidence type="ECO:0000256" key="2">
    <source>
        <dbReference type="ARBA" id="ARBA00022618"/>
    </source>
</evidence>
<organism evidence="9 10">
    <name type="scientific">Aciditerrimonas ferrireducens</name>
    <dbReference type="NCBI Taxonomy" id="667306"/>
    <lineage>
        <taxon>Bacteria</taxon>
        <taxon>Bacillati</taxon>
        <taxon>Actinomycetota</taxon>
        <taxon>Acidimicrobiia</taxon>
        <taxon>Acidimicrobiales</taxon>
        <taxon>Acidimicrobiaceae</taxon>
        <taxon>Aciditerrimonas</taxon>
    </lineage>
</organism>
<evidence type="ECO:0000256" key="6">
    <source>
        <dbReference type="ARBA" id="ARBA00023306"/>
    </source>
</evidence>
<evidence type="ECO:0000256" key="8">
    <source>
        <dbReference type="SAM" id="Phobius"/>
    </source>
</evidence>
<dbReference type="InterPro" id="IPR009619">
    <property type="entry name" value="CrgA"/>
</dbReference>
<accession>A0ABV6C174</accession>
<evidence type="ECO:0000313" key="9">
    <source>
        <dbReference type="EMBL" id="MFC0081441.1"/>
    </source>
</evidence>
<comment type="caution">
    <text evidence="9">The sequence shown here is derived from an EMBL/GenBank/DDBJ whole genome shotgun (WGS) entry which is preliminary data.</text>
</comment>
<keyword evidence="1" id="KW-1003">Cell membrane</keyword>
<dbReference type="Proteomes" id="UP001589788">
    <property type="component" value="Unassembled WGS sequence"/>
</dbReference>
<dbReference type="RefSeq" id="WP_377788671.1">
    <property type="nucleotide sequence ID" value="NZ_JBHLYQ010000031.1"/>
</dbReference>
<keyword evidence="6" id="KW-0131">Cell cycle</keyword>
<sequence>MAKAATRRGGGSRTSARRGGRYTPPTPRTVKRSPRWLPYLIGLILLVGILMIVLNYFDVLPDSPTNWYLLGGILVFATGFALATQWR</sequence>
<keyword evidence="3 8" id="KW-0812">Transmembrane</keyword>
<proteinExistence type="predicted"/>
<keyword evidence="10" id="KW-1185">Reference proteome</keyword>